<dbReference type="EMBL" id="QPFP01000023">
    <property type="protein sequence ID" value="TEB30287.1"/>
    <property type="molecule type" value="Genomic_DNA"/>
</dbReference>
<sequence>MAERHNSLSATNLAAYHHLNCDLYLHHVYHKHTQPTTPEGFDRSGDQLLVESQYQRGLNWEATLYSWLDQSDLLLKVPGLPLQADVLLENILADEREHFFIAGITYTPPQHRLQELFFRAGTEPVEFGTGKPDLVEIRRDGHGITWKVIDAKASKAVKARSTSHHVQIYFYTLCLEYLLDHPSFYSSGSAGIWLPPEEGFNLASPSLSDIKSIQMSLLSRSLDAFLFERLPRLLSVPREDVRWHFNPLCQGCKYNPECRVNAVSEGKLGSMPNVSIPDARVLQDMLSSSGRSGSDIEDLHRLVSEDLPKIEQKFPIVAKKGKRVLGIRRKKVSDKYSAQVSPILESARAGKVEVIPRRNFTCPASEDVAVVVSLVQDPASPKSQVEFFAISLFTSTPQVYSGTGDRLIPTLAIIIDTLASSDLTTQFYVWSSAEQVLLQSHLIQQALVNSDLNPMDVRLCIGALSQGASLLQTAFQPVLLSGALLSFLVKGRRLKADYQACLERMGLSTRGTVPELRARVDQELKKLQHLSQHVGHQHEFGQVPRIIVLKKELEGMLAFPIAGYWDLRECAECLVGEDVEKEKADVPTDEEVFAAFKNDGTARLLGLLTDRNAMVNIVLNAARRRVCQARQNLLVNGGKILTTDFMDMCRQDDLRKLFFMQQFEVLSKLNELWSSRMGACPDAPVLEYCGKTARGGEHTFAIVSGVVDVPATDRGMSFFEYLLAEDVSSETEIPVEAMFDDLAVSGVVIPPNRSTKLHWDSQHHRVKENVLLADLRNISSVNGKLVVNVQTYGTPTNQILVHGRHYRLSPRLVDFNTTKVLSSLFELDLRWGDRERNTYGLLDRSIELAGHRGVPFLQLIMDPKSFGRVPEAKELLVTEDNTQRVFRNLKNLDVAAAASLLLKSSQHRATQRLLANRLAVIWGPPG</sequence>
<proteinExistence type="predicted"/>
<gene>
    <name evidence="2" type="ORF">FA13DRAFT_1630844</name>
</gene>
<organism evidence="2 3">
    <name type="scientific">Coprinellus micaceus</name>
    <name type="common">Glistening ink-cap mushroom</name>
    <name type="synonym">Coprinus micaceus</name>
    <dbReference type="NCBI Taxonomy" id="71717"/>
    <lineage>
        <taxon>Eukaryota</taxon>
        <taxon>Fungi</taxon>
        <taxon>Dikarya</taxon>
        <taxon>Basidiomycota</taxon>
        <taxon>Agaricomycotina</taxon>
        <taxon>Agaricomycetes</taxon>
        <taxon>Agaricomycetidae</taxon>
        <taxon>Agaricales</taxon>
        <taxon>Agaricineae</taxon>
        <taxon>Psathyrellaceae</taxon>
        <taxon>Coprinellus</taxon>
    </lineage>
</organism>
<dbReference type="OrthoDB" id="6513042at2759"/>
<name>A0A4Y7T7Y0_COPMI</name>
<protein>
    <recommendedName>
        <fullName evidence="1">PD-(D/E)XK endonuclease-like domain-containing protein</fullName>
    </recommendedName>
</protein>
<dbReference type="InterPro" id="IPR038726">
    <property type="entry name" value="PDDEXK_AddAB-type"/>
</dbReference>
<evidence type="ECO:0000313" key="3">
    <source>
        <dbReference type="Proteomes" id="UP000298030"/>
    </source>
</evidence>
<dbReference type="Pfam" id="PF12705">
    <property type="entry name" value="PDDEXK_1"/>
    <property type="match status" value="1"/>
</dbReference>
<evidence type="ECO:0000313" key="2">
    <source>
        <dbReference type="EMBL" id="TEB30287.1"/>
    </source>
</evidence>
<evidence type="ECO:0000259" key="1">
    <source>
        <dbReference type="Pfam" id="PF12705"/>
    </source>
</evidence>
<comment type="caution">
    <text evidence="2">The sequence shown here is derived from an EMBL/GenBank/DDBJ whole genome shotgun (WGS) entry which is preliminary data.</text>
</comment>
<dbReference type="STRING" id="71717.A0A4Y7T7Y0"/>
<dbReference type="AlphaFoldDB" id="A0A4Y7T7Y0"/>
<feature type="domain" description="PD-(D/E)XK endonuclease-like" evidence="1">
    <location>
        <begin position="93"/>
        <end position="259"/>
    </location>
</feature>
<accession>A0A4Y7T7Y0</accession>
<dbReference type="Proteomes" id="UP000298030">
    <property type="component" value="Unassembled WGS sequence"/>
</dbReference>
<reference evidence="2 3" key="1">
    <citation type="journal article" date="2019" name="Nat. Ecol. Evol.">
        <title>Megaphylogeny resolves global patterns of mushroom evolution.</title>
        <authorList>
            <person name="Varga T."/>
            <person name="Krizsan K."/>
            <person name="Foldi C."/>
            <person name="Dima B."/>
            <person name="Sanchez-Garcia M."/>
            <person name="Sanchez-Ramirez S."/>
            <person name="Szollosi G.J."/>
            <person name="Szarkandi J.G."/>
            <person name="Papp V."/>
            <person name="Albert L."/>
            <person name="Andreopoulos W."/>
            <person name="Angelini C."/>
            <person name="Antonin V."/>
            <person name="Barry K.W."/>
            <person name="Bougher N.L."/>
            <person name="Buchanan P."/>
            <person name="Buyck B."/>
            <person name="Bense V."/>
            <person name="Catcheside P."/>
            <person name="Chovatia M."/>
            <person name="Cooper J."/>
            <person name="Damon W."/>
            <person name="Desjardin D."/>
            <person name="Finy P."/>
            <person name="Geml J."/>
            <person name="Haridas S."/>
            <person name="Hughes K."/>
            <person name="Justo A."/>
            <person name="Karasinski D."/>
            <person name="Kautmanova I."/>
            <person name="Kiss B."/>
            <person name="Kocsube S."/>
            <person name="Kotiranta H."/>
            <person name="LaButti K.M."/>
            <person name="Lechner B.E."/>
            <person name="Liimatainen K."/>
            <person name="Lipzen A."/>
            <person name="Lukacs Z."/>
            <person name="Mihaltcheva S."/>
            <person name="Morgado L.N."/>
            <person name="Niskanen T."/>
            <person name="Noordeloos M.E."/>
            <person name="Ohm R.A."/>
            <person name="Ortiz-Santana B."/>
            <person name="Ovrebo C."/>
            <person name="Racz N."/>
            <person name="Riley R."/>
            <person name="Savchenko A."/>
            <person name="Shiryaev A."/>
            <person name="Soop K."/>
            <person name="Spirin V."/>
            <person name="Szebenyi C."/>
            <person name="Tomsovsky M."/>
            <person name="Tulloss R.E."/>
            <person name="Uehling J."/>
            <person name="Grigoriev I.V."/>
            <person name="Vagvolgyi C."/>
            <person name="Papp T."/>
            <person name="Martin F.M."/>
            <person name="Miettinen O."/>
            <person name="Hibbett D.S."/>
            <person name="Nagy L.G."/>
        </authorList>
    </citation>
    <scope>NUCLEOTIDE SEQUENCE [LARGE SCALE GENOMIC DNA]</scope>
    <source>
        <strain evidence="2 3">FP101781</strain>
    </source>
</reference>
<keyword evidence="3" id="KW-1185">Reference proteome</keyword>